<dbReference type="OrthoDB" id="10449605at2759"/>
<keyword evidence="2" id="KW-1185">Reference proteome</keyword>
<reference evidence="1" key="1">
    <citation type="submission" date="2020-03" db="EMBL/GenBank/DDBJ databases">
        <title>Castanea mollissima Vanexum genome sequencing.</title>
        <authorList>
            <person name="Staton M."/>
        </authorList>
    </citation>
    <scope>NUCLEOTIDE SEQUENCE</scope>
    <source>
        <tissue evidence="1">Leaf</tissue>
    </source>
</reference>
<comment type="caution">
    <text evidence="1">The sequence shown here is derived from an EMBL/GenBank/DDBJ whole genome shotgun (WGS) entry which is preliminary data.</text>
</comment>
<sequence length="98" mass="11555">YWKSRFFFVSGDDFETPSGGVWGELPRLSRQWGTPTLVKRRPKLKSRYKERVEKAIEYARRLKIGTTWWTRELLHSIALAQSLLLLSCVTSGLREKRK</sequence>
<evidence type="ECO:0000313" key="2">
    <source>
        <dbReference type="Proteomes" id="UP000737018"/>
    </source>
</evidence>
<dbReference type="AlphaFoldDB" id="A0A8J4V8X7"/>
<gene>
    <name evidence="1" type="ORF">CMV_027896</name>
</gene>
<proteinExistence type="predicted"/>
<protein>
    <submittedName>
        <fullName evidence="1">Uncharacterized protein</fullName>
    </submittedName>
</protein>
<accession>A0A8J4V8X7</accession>
<feature type="non-terminal residue" evidence="1">
    <location>
        <position position="1"/>
    </location>
</feature>
<organism evidence="1 2">
    <name type="scientific">Castanea mollissima</name>
    <name type="common">Chinese chestnut</name>
    <dbReference type="NCBI Taxonomy" id="60419"/>
    <lineage>
        <taxon>Eukaryota</taxon>
        <taxon>Viridiplantae</taxon>
        <taxon>Streptophyta</taxon>
        <taxon>Embryophyta</taxon>
        <taxon>Tracheophyta</taxon>
        <taxon>Spermatophyta</taxon>
        <taxon>Magnoliopsida</taxon>
        <taxon>eudicotyledons</taxon>
        <taxon>Gunneridae</taxon>
        <taxon>Pentapetalae</taxon>
        <taxon>rosids</taxon>
        <taxon>fabids</taxon>
        <taxon>Fagales</taxon>
        <taxon>Fagaceae</taxon>
        <taxon>Castanea</taxon>
    </lineage>
</organism>
<name>A0A8J4V8X7_9ROSI</name>
<dbReference type="Proteomes" id="UP000737018">
    <property type="component" value="Unassembled WGS sequence"/>
</dbReference>
<evidence type="ECO:0000313" key="1">
    <source>
        <dbReference type="EMBL" id="KAF3945760.1"/>
    </source>
</evidence>
<dbReference type="EMBL" id="JRKL02011192">
    <property type="protein sequence ID" value="KAF3945760.1"/>
    <property type="molecule type" value="Genomic_DNA"/>
</dbReference>